<dbReference type="CDD" id="cd07153">
    <property type="entry name" value="Fur_like"/>
    <property type="match status" value="1"/>
</dbReference>
<feature type="binding site" evidence="7">
    <location>
        <position position="124"/>
    </location>
    <ligand>
        <name>Zn(2+)</name>
        <dbReference type="ChEBI" id="CHEBI:29105"/>
    </ligand>
</feature>
<feature type="binding site" evidence="8">
    <location>
        <position position="113"/>
    </location>
    <ligand>
        <name>Fe cation</name>
        <dbReference type="ChEBI" id="CHEBI:24875"/>
    </ligand>
</feature>
<evidence type="ECO:0000256" key="7">
    <source>
        <dbReference type="PIRSR" id="PIRSR602481-1"/>
    </source>
</evidence>
<dbReference type="SUPFAM" id="SSF46785">
    <property type="entry name" value="Winged helix' DNA-binding domain"/>
    <property type="match status" value="1"/>
</dbReference>
<dbReference type="InterPro" id="IPR002481">
    <property type="entry name" value="FUR"/>
</dbReference>
<evidence type="ECO:0000256" key="4">
    <source>
        <dbReference type="ARBA" id="ARBA00023015"/>
    </source>
</evidence>
<evidence type="ECO:0000256" key="1">
    <source>
        <dbReference type="ARBA" id="ARBA00007957"/>
    </source>
</evidence>
<gene>
    <name evidence="9" type="ORF">H8S23_04495</name>
</gene>
<dbReference type="Gene3D" id="1.10.10.10">
    <property type="entry name" value="Winged helix-like DNA-binding domain superfamily/Winged helix DNA-binding domain"/>
    <property type="match status" value="1"/>
</dbReference>
<evidence type="ECO:0000256" key="2">
    <source>
        <dbReference type="ARBA" id="ARBA00022491"/>
    </source>
</evidence>
<keyword evidence="6" id="KW-0804">Transcription</keyword>
<dbReference type="RefSeq" id="WP_186887086.1">
    <property type="nucleotide sequence ID" value="NZ_JACONZ010000001.1"/>
</dbReference>
<comment type="caution">
    <text evidence="9">The sequence shown here is derived from an EMBL/GenBank/DDBJ whole genome shotgun (WGS) entry which is preliminary data.</text>
</comment>
<keyword evidence="2" id="KW-0678">Repressor</keyword>
<keyword evidence="5" id="KW-0238">DNA-binding</keyword>
<comment type="cofactor">
    <cofactor evidence="8">
        <name>Mn(2+)</name>
        <dbReference type="ChEBI" id="CHEBI:29035"/>
    </cofactor>
    <cofactor evidence="8">
        <name>Fe(2+)</name>
        <dbReference type="ChEBI" id="CHEBI:29033"/>
    </cofactor>
    <text evidence="8">Binds 1 Mn(2+) or Fe(2+) ion per subunit.</text>
</comment>
<dbReference type="Proteomes" id="UP000659630">
    <property type="component" value="Unassembled WGS sequence"/>
</dbReference>
<protein>
    <submittedName>
        <fullName evidence="9">Transcriptional repressor</fullName>
    </submittedName>
</protein>
<dbReference type="InterPro" id="IPR043135">
    <property type="entry name" value="Fur_C"/>
</dbReference>
<accession>A0A923I5M2</accession>
<dbReference type="InterPro" id="IPR036388">
    <property type="entry name" value="WH-like_DNA-bd_sf"/>
</dbReference>
<sequence>MEKRNTVQKQLVLQAVRELQCHPTAEEVYQRVAARHPSISKATVYRNLNSLAEDGLVRRVAMPDAADRFDFTVGPHYHIKCAGCGRVIDAPAAYMPRLDAETEKETGFRISRHDLVFEGLCPACREKRA</sequence>
<evidence type="ECO:0000313" key="10">
    <source>
        <dbReference type="Proteomes" id="UP000659630"/>
    </source>
</evidence>
<evidence type="ECO:0000256" key="5">
    <source>
        <dbReference type="ARBA" id="ARBA00023125"/>
    </source>
</evidence>
<reference evidence="9" key="1">
    <citation type="submission" date="2020-08" db="EMBL/GenBank/DDBJ databases">
        <title>Genome public.</title>
        <authorList>
            <person name="Liu C."/>
            <person name="Sun Q."/>
        </authorList>
    </citation>
    <scope>NUCLEOTIDE SEQUENCE</scope>
    <source>
        <strain evidence="9">BX8</strain>
    </source>
</reference>
<dbReference type="GO" id="GO:0003700">
    <property type="term" value="F:DNA-binding transcription factor activity"/>
    <property type="evidence" value="ECO:0007669"/>
    <property type="project" value="InterPro"/>
</dbReference>
<dbReference type="Gene3D" id="3.30.1490.190">
    <property type="match status" value="1"/>
</dbReference>
<comment type="similarity">
    <text evidence="1">Belongs to the Fur family.</text>
</comment>
<evidence type="ECO:0000256" key="8">
    <source>
        <dbReference type="PIRSR" id="PIRSR602481-2"/>
    </source>
</evidence>
<evidence type="ECO:0000313" key="9">
    <source>
        <dbReference type="EMBL" id="MBC5580756.1"/>
    </source>
</evidence>
<feature type="binding site" evidence="7">
    <location>
        <position position="84"/>
    </location>
    <ligand>
        <name>Zn(2+)</name>
        <dbReference type="ChEBI" id="CHEBI:29105"/>
    </ligand>
</feature>
<feature type="binding site" evidence="7">
    <location>
        <position position="121"/>
    </location>
    <ligand>
        <name>Zn(2+)</name>
        <dbReference type="ChEBI" id="CHEBI:29105"/>
    </ligand>
</feature>
<evidence type="ECO:0000256" key="6">
    <source>
        <dbReference type="ARBA" id="ARBA00023163"/>
    </source>
</evidence>
<proteinExistence type="inferred from homology"/>
<dbReference type="GO" id="GO:1900376">
    <property type="term" value="P:regulation of secondary metabolite biosynthetic process"/>
    <property type="evidence" value="ECO:0007669"/>
    <property type="project" value="TreeGrafter"/>
</dbReference>
<dbReference type="EMBL" id="JACONZ010000001">
    <property type="protein sequence ID" value="MBC5580756.1"/>
    <property type="molecule type" value="Genomic_DNA"/>
</dbReference>
<dbReference type="Pfam" id="PF01475">
    <property type="entry name" value="FUR"/>
    <property type="match status" value="1"/>
</dbReference>
<dbReference type="AlphaFoldDB" id="A0A923I5M2"/>
<name>A0A923I5M2_9FIRM</name>
<comment type="cofactor">
    <cofactor evidence="7">
        <name>Zn(2+)</name>
        <dbReference type="ChEBI" id="CHEBI:29105"/>
    </cofactor>
    <text evidence="7">Binds 1 zinc ion per subunit.</text>
</comment>
<keyword evidence="7" id="KW-0479">Metal-binding</keyword>
<dbReference type="GO" id="GO:0045892">
    <property type="term" value="P:negative regulation of DNA-templated transcription"/>
    <property type="evidence" value="ECO:0007669"/>
    <property type="project" value="TreeGrafter"/>
</dbReference>
<dbReference type="PANTHER" id="PTHR33202">
    <property type="entry name" value="ZINC UPTAKE REGULATION PROTEIN"/>
    <property type="match status" value="1"/>
</dbReference>
<keyword evidence="8" id="KW-0408">Iron</keyword>
<evidence type="ECO:0000256" key="3">
    <source>
        <dbReference type="ARBA" id="ARBA00022833"/>
    </source>
</evidence>
<keyword evidence="10" id="KW-1185">Reference proteome</keyword>
<organism evidence="9 10">
    <name type="scientific">Anaerofilum hominis</name>
    <dbReference type="NCBI Taxonomy" id="2763016"/>
    <lineage>
        <taxon>Bacteria</taxon>
        <taxon>Bacillati</taxon>
        <taxon>Bacillota</taxon>
        <taxon>Clostridia</taxon>
        <taxon>Eubacteriales</taxon>
        <taxon>Oscillospiraceae</taxon>
        <taxon>Anaerofilum</taxon>
    </lineage>
</organism>
<dbReference type="GO" id="GO:0000976">
    <property type="term" value="F:transcription cis-regulatory region binding"/>
    <property type="evidence" value="ECO:0007669"/>
    <property type="project" value="TreeGrafter"/>
</dbReference>
<feature type="binding site" evidence="7">
    <location>
        <position position="81"/>
    </location>
    <ligand>
        <name>Zn(2+)</name>
        <dbReference type="ChEBI" id="CHEBI:29105"/>
    </ligand>
</feature>
<dbReference type="PANTHER" id="PTHR33202:SF7">
    <property type="entry name" value="FERRIC UPTAKE REGULATION PROTEIN"/>
    <property type="match status" value="1"/>
</dbReference>
<keyword evidence="3 7" id="KW-0862">Zinc</keyword>
<keyword evidence="4" id="KW-0805">Transcription regulation</keyword>
<dbReference type="GO" id="GO:0008270">
    <property type="term" value="F:zinc ion binding"/>
    <property type="evidence" value="ECO:0007669"/>
    <property type="project" value="TreeGrafter"/>
</dbReference>
<dbReference type="InterPro" id="IPR036390">
    <property type="entry name" value="WH_DNA-bd_sf"/>
</dbReference>